<evidence type="ECO:0000256" key="1">
    <source>
        <dbReference type="SAM" id="MobiDB-lite"/>
    </source>
</evidence>
<dbReference type="RefSeq" id="XP_009167254.1">
    <property type="nucleotide sequence ID" value="XM_009168990.1"/>
</dbReference>
<gene>
    <name evidence="2" type="ORF">T265_04291</name>
    <name evidence="3" type="ORF">T265_04293</name>
</gene>
<proteinExistence type="predicted"/>
<evidence type="ECO:0000313" key="2">
    <source>
        <dbReference type="EMBL" id="KER28999.1"/>
    </source>
</evidence>
<evidence type="ECO:0000313" key="4">
    <source>
        <dbReference type="Proteomes" id="UP000054324"/>
    </source>
</evidence>
<protein>
    <submittedName>
        <fullName evidence="3">Uncharacterized protein</fullName>
    </submittedName>
</protein>
<dbReference type="RefSeq" id="XP_009167256.1">
    <property type="nucleotide sequence ID" value="XM_009168992.1"/>
</dbReference>
<accession>A0A074ZPE8</accession>
<dbReference type="KEGG" id="ovi:T265_04291"/>
<dbReference type="AlphaFoldDB" id="A0A074ZPE8"/>
<reference evidence="3 4" key="1">
    <citation type="submission" date="2013-11" db="EMBL/GenBank/DDBJ databases">
        <title>Opisthorchis viverrini - life in the bile duct.</title>
        <authorList>
            <person name="Young N.D."/>
            <person name="Nagarajan N."/>
            <person name="Lin S.J."/>
            <person name="Korhonen P.K."/>
            <person name="Jex A.R."/>
            <person name="Hall R.S."/>
            <person name="Safavi-Hemami H."/>
            <person name="Kaewkong W."/>
            <person name="Bertrand D."/>
            <person name="Gao S."/>
            <person name="Seet Q."/>
            <person name="Wongkham S."/>
            <person name="Teh B.T."/>
            <person name="Wongkham C."/>
            <person name="Intapan P.M."/>
            <person name="Maleewong W."/>
            <person name="Yang X."/>
            <person name="Hu M."/>
            <person name="Wang Z."/>
            <person name="Hofmann A."/>
            <person name="Sternberg P.W."/>
            <person name="Tan P."/>
            <person name="Wang J."/>
            <person name="Gasser R.B."/>
        </authorList>
    </citation>
    <scope>NUCLEOTIDE SEQUENCE [LARGE SCALE GENOMIC DNA]</scope>
</reference>
<feature type="region of interest" description="Disordered" evidence="1">
    <location>
        <begin position="75"/>
        <end position="101"/>
    </location>
</feature>
<dbReference type="GeneID" id="20318473"/>
<dbReference type="EMBL" id="KL596687">
    <property type="protein sequence ID" value="KER28999.1"/>
    <property type="molecule type" value="Genomic_DNA"/>
</dbReference>
<dbReference type="STRING" id="6198.A0A074ZPE8"/>
<dbReference type="GeneID" id="20318475"/>
<keyword evidence="4" id="KW-1185">Reference proteome</keyword>
<dbReference type="EMBL" id="KL596687">
    <property type="protein sequence ID" value="KER29001.1"/>
    <property type="molecule type" value="Genomic_DNA"/>
</dbReference>
<dbReference type="CTD" id="20318473"/>
<name>A0A074ZPE8_OPIVI</name>
<organism evidence="3 4">
    <name type="scientific">Opisthorchis viverrini</name>
    <name type="common">Southeast Asian liver fluke</name>
    <dbReference type="NCBI Taxonomy" id="6198"/>
    <lineage>
        <taxon>Eukaryota</taxon>
        <taxon>Metazoa</taxon>
        <taxon>Spiralia</taxon>
        <taxon>Lophotrochozoa</taxon>
        <taxon>Platyhelminthes</taxon>
        <taxon>Trematoda</taxon>
        <taxon>Digenea</taxon>
        <taxon>Opisthorchiida</taxon>
        <taxon>Opisthorchiata</taxon>
        <taxon>Opisthorchiidae</taxon>
        <taxon>Opisthorchis</taxon>
    </lineage>
</organism>
<sequence length="182" mass="20102">MVTAAVDKGLDHAVKGGHDTDAFNDSSLLVAANANMQSAIIGSNVGFSSTGHNVEDGRCGRRLTLNNMILNGTPVHRTSRRKNSTNNMPCHGHVNGGRSVGQDNNYPKANGEAFVDIGSVYSYGKNPMLFPNTDLHVCLFLRQCGKVDESIRLWCWIHKIVLLLLHKELRRLYAQRFQNVTI</sequence>
<evidence type="ECO:0000313" key="3">
    <source>
        <dbReference type="EMBL" id="KER29001.1"/>
    </source>
</evidence>
<dbReference type="CTD" id="20318475"/>
<dbReference type="KEGG" id="ovi:T265_04293"/>
<dbReference type="Proteomes" id="UP000054324">
    <property type="component" value="Unassembled WGS sequence"/>
</dbReference>